<dbReference type="PROSITE" id="PS50873">
    <property type="entry name" value="PEROXIDASE_4"/>
    <property type="match status" value="1"/>
</dbReference>
<feature type="compositionally biased region" description="Polar residues" evidence="10">
    <location>
        <begin position="1"/>
        <end position="13"/>
    </location>
</feature>
<feature type="site" description="Transition state stabilizer" evidence="8">
    <location>
        <position position="103"/>
    </location>
</feature>
<evidence type="ECO:0000256" key="6">
    <source>
        <dbReference type="ARBA" id="ARBA00023324"/>
    </source>
</evidence>
<keyword evidence="6 8" id="KW-0376">Hydrogen peroxide</keyword>
<protein>
    <recommendedName>
        <fullName evidence="8 9">Catalase-peroxidase</fullName>
        <shortName evidence="8">CP</shortName>
        <ecNumber evidence="8 9">1.11.1.21</ecNumber>
    </recommendedName>
    <alternativeName>
        <fullName evidence="8">Peroxidase/catalase</fullName>
    </alternativeName>
</protein>
<dbReference type="PANTHER" id="PTHR30555">
    <property type="entry name" value="HYDROPEROXIDASE I, BIFUNCTIONAL CATALASE-PEROXIDASE"/>
    <property type="match status" value="1"/>
</dbReference>
<dbReference type="InterPro" id="IPR002016">
    <property type="entry name" value="Haem_peroxidase"/>
</dbReference>
<evidence type="ECO:0000256" key="3">
    <source>
        <dbReference type="ARBA" id="ARBA00022723"/>
    </source>
</evidence>
<reference evidence="13" key="1">
    <citation type="journal article" date="2019" name="Int. J. Syst. Evol. Microbiol.">
        <title>The Global Catalogue of Microorganisms (GCM) 10K type strain sequencing project: providing services to taxonomists for standard genome sequencing and annotation.</title>
        <authorList>
            <consortium name="The Broad Institute Genomics Platform"/>
            <consortium name="The Broad Institute Genome Sequencing Center for Infectious Disease"/>
            <person name="Wu L."/>
            <person name="Ma J."/>
        </authorList>
    </citation>
    <scope>NUCLEOTIDE SEQUENCE [LARGE SCALE GENOMIC DNA]</scope>
    <source>
        <strain evidence="13">CECT 8010</strain>
    </source>
</reference>
<feature type="cross-link" description="Tryptophyl-tyrosyl-methioninium (Tyr-Met) (with Trp-106)" evidence="8">
    <location>
        <begin position="229"/>
        <end position="255"/>
    </location>
</feature>
<dbReference type="InterPro" id="IPR010255">
    <property type="entry name" value="Haem_peroxidase_sf"/>
</dbReference>
<organism evidence="12 13">
    <name type="scientific">Parasediminibacterium paludis</name>
    <dbReference type="NCBI Taxonomy" id="908966"/>
    <lineage>
        <taxon>Bacteria</taxon>
        <taxon>Pseudomonadati</taxon>
        <taxon>Bacteroidota</taxon>
        <taxon>Chitinophagia</taxon>
        <taxon>Chitinophagales</taxon>
        <taxon>Chitinophagaceae</taxon>
        <taxon>Parasediminibacterium</taxon>
    </lineage>
</organism>
<comment type="PTM">
    <text evidence="8">Formation of the three residue Trp-Tyr-Met cross-link is important for the catalase, but not the peroxidase activity of the enzyme.</text>
</comment>
<feature type="binding site" description="axial binding residue" evidence="8">
    <location>
        <position position="270"/>
    </location>
    <ligand>
        <name>heme b</name>
        <dbReference type="ChEBI" id="CHEBI:60344"/>
    </ligand>
    <ligandPart>
        <name>Fe</name>
        <dbReference type="ChEBI" id="CHEBI:18248"/>
    </ligandPart>
</feature>
<comment type="catalytic activity">
    <reaction evidence="7 8 9">
        <text>2 H2O2 = O2 + 2 H2O</text>
        <dbReference type="Rhea" id="RHEA:20309"/>
        <dbReference type="ChEBI" id="CHEBI:15377"/>
        <dbReference type="ChEBI" id="CHEBI:15379"/>
        <dbReference type="ChEBI" id="CHEBI:16240"/>
        <dbReference type="EC" id="1.11.1.21"/>
    </reaction>
</comment>
<evidence type="ECO:0000256" key="10">
    <source>
        <dbReference type="SAM" id="MobiDB-lite"/>
    </source>
</evidence>
<evidence type="ECO:0000256" key="8">
    <source>
        <dbReference type="HAMAP-Rule" id="MF_01961"/>
    </source>
</evidence>
<evidence type="ECO:0000256" key="9">
    <source>
        <dbReference type="RuleBase" id="RU003451"/>
    </source>
</evidence>
<evidence type="ECO:0000256" key="1">
    <source>
        <dbReference type="ARBA" id="ARBA00022559"/>
    </source>
</evidence>
<keyword evidence="1 8" id="KW-0575">Peroxidase</keyword>
<dbReference type="InterPro" id="IPR000763">
    <property type="entry name" value="Catalase_peroxidase"/>
</dbReference>
<dbReference type="CDD" id="cd08200">
    <property type="entry name" value="catalase_peroxidase_2"/>
    <property type="match status" value="1"/>
</dbReference>
<evidence type="ECO:0000313" key="13">
    <source>
        <dbReference type="Proteomes" id="UP001595906"/>
    </source>
</evidence>
<feature type="region of interest" description="Disordered" evidence="10">
    <location>
        <begin position="1"/>
        <end position="35"/>
    </location>
</feature>
<evidence type="ECO:0000256" key="2">
    <source>
        <dbReference type="ARBA" id="ARBA00022617"/>
    </source>
</evidence>
<dbReference type="Pfam" id="PF00141">
    <property type="entry name" value="peroxidase"/>
    <property type="match status" value="2"/>
</dbReference>
<dbReference type="PROSITE" id="PS00435">
    <property type="entry name" value="PEROXIDASE_1"/>
    <property type="match status" value="1"/>
</dbReference>
<comment type="function">
    <text evidence="8">Bifunctional enzyme with both catalase and broad-spectrum peroxidase activity.</text>
</comment>
<dbReference type="NCBIfam" id="TIGR00198">
    <property type="entry name" value="cat_per_HPI"/>
    <property type="match status" value="1"/>
</dbReference>
<dbReference type="InterPro" id="IPR019794">
    <property type="entry name" value="Peroxidases_AS"/>
</dbReference>
<dbReference type="SUPFAM" id="SSF48113">
    <property type="entry name" value="Heme-dependent peroxidases"/>
    <property type="match status" value="2"/>
</dbReference>
<evidence type="ECO:0000256" key="4">
    <source>
        <dbReference type="ARBA" id="ARBA00023002"/>
    </source>
</evidence>
<dbReference type="PRINTS" id="PR00458">
    <property type="entry name" value="PEROXIDASE"/>
</dbReference>
<feature type="active site" description="Proton acceptor" evidence="8">
    <location>
        <position position="107"/>
    </location>
</feature>
<evidence type="ECO:0000256" key="5">
    <source>
        <dbReference type="ARBA" id="ARBA00023004"/>
    </source>
</evidence>
<dbReference type="GO" id="GO:0004601">
    <property type="term" value="F:peroxidase activity"/>
    <property type="evidence" value="ECO:0007669"/>
    <property type="project" value="UniProtKB-KW"/>
</dbReference>
<dbReference type="PANTHER" id="PTHR30555:SF0">
    <property type="entry name" value="CATALASE-PEROXIDASE"/>
    <property type="match status" value="1"/>
</dbReference>
<evidence type="ECO:0000256" key="7">
    <source>
        <dbReference type="ARBA" id="ARBA00049145"/>
    </source>
</evidence>
<dbReference type="Gene3D" id="1.10.420.10">
    <property type="entry name" value="Peroxidase, domain 2"/>
    <property type="match status" value="2"/>
</dbReference>
<name>A0ABV8PX92_9BACT</name>
<dbReference type="EMBL" id="JBHSDC010000012">
    <property type="protein sequence ID" value="MFC4231646.1"/>
    <property type="molecule type" value="Genomic_DNA"/>
</dbReference>
<sequence>MNTEQHTATTSSDAKCPFIHGAAPKQTAGTGTSNRDWWPNQLKLNVLRQHSALSNPMPSSFNYAAEFKTLDLAAVKQDLFDLMTNSQDWWPADFGHYGPFFIRMAWHSAGTYRIQDGRGGAGMGLQRFAPLNSWPDNTNLDKARLLLWPIKQKYGKKLSWADLMILAGNCALESMGFKTFGFSGGRADVWEPAEDVYWGAEKEWLDDKRYSGDRDLENPLAAVQMGLIYVNPEGPNGNPDPLASARDIRETFKRMAMNDEETVALIAGGHTFGKTHGAADPSKYVGKEPAAASIEEQGLGWKNTFGSGNGSHTITSGLEGTWTTTPTQWSNNYFENLFGFEWELTKSPAGAHQWQPKNGAGAGTVPDAHDATKRHAPFMLTSDIALRVDPAYEKVSRRFYENPDQFADAFARAWFKLTHRDMGPRSRYVGSEVPSEVLIWQDPIPAVTHALINDTDVASLKATILASGLTVGQLVSTAWASASTFRGSDKRGGANGARIRLAPQKYWVVNNPAQLDKVLDVLTNIQAAFNNAQTDGKAVSLADLIILAGNAGVEQAAKNAGHVIDVPFVSGRTDASQEETDIESFAALEPIADGFRNYVKSRTHTAAEDLLIDKAQLLTLTAPEMTVLVGGMRVLNTNFDGSKHGVFTNKPETLTNDFFVNLLDLGTTWKATNEYQQEFVGTDRATGATKWTATRADLVFGSNSELRALAEVYACEDGAPQFVQDFVAAWTKVMNLDRFDLA</sequence>
<comment type="caution">
    <text evidence="8">Lacks conserved residue(s) required for the propagation of feature annotation.</text>
</comment>
<proteinExistence type="inferred from homology"/>
<evidence type="ECO:0000313" key="12">
    <source>
        <dbReference type="EMBL" id="MFC4231646.1"/>
    </source>
</evidence>
<keyword evidence="13" id="KW-1185">Reference proteome</keyword>
<keyword evidence="5 8" id="KW-0408">Iron</keyword>
<dbReference type="RefSeq" id="WP_379013201.1">
    <property type="nucleotide sequence ID" value="NZ_JBHSDC010000012.1"/>
</dbReference>
<dbReference type="InterPro" id="IPR019793">
    <property type="entry name" value="Peroxidases_heam-ligand_BS"/>
</dbReference>
<accession>A0ABV8PX92</accession>
<keyword evidence="3 8" id="KW-0479">Metal-binding</keyword>
<dbReference type="EC" id="1.11.1.21" evidence="8 9"/>
<gene>
    <name evidence="8 12" type="primary">katG</name>
    <name evidence="12" type="ORF">ACFOW1_07080</name>
</gene>
<keyword evidence="4 8" id="KW-0560">Oxidoreductase</keyword>
<dbReference type="PROSITE" id="PS00436">
    <property type="entry name" value="PEROXIDASE_2"/>
    <property type="match status" value="1"/>
</dbReference>
<comment type="cofactor">
    <cofactor evidence="8">
        <name>heme b</name>
        <dbReference type="ChEBI" id="CHEBI:60344"/>
    </cofactor>
    <text evidence="8">Binds 1 heme b (iron(II)-protoporphyrin IX) group per dimer.</text>
</comment>
<dbReference type="CDD" id="cd00649">
    <property type="entry name" value="catalase_peroxidase_1"/>
    <property type="match status" value="1"/>
</dbReference>
<dbReference type="NCBIfam" id="NF011635">
    <property type="entry name" value="PRK15061.1"/>
    <property type="match status" value="1"/>
</dbReference>
<keyword evidence="2 8" id="KW-0349">Heme</keyword>
<evidence type="ECO:0000259" key="11">
    <source>
        <dbReference type="PROSITE" id="PS50873"/>
    </source>
</evidence>
<feature type="domain" description="Plant heme peroxidase family profile" evidence="11">
    <location>
        <begin position="140"/>
        <end position="437"/>
    </location>
</feature>
<comment type="catalytic activity">
    <reaction evidence="8 9">
        <text>H2O2 + AH2 = A + 2 H2O</text>
        <dbReference type="Rhea" id="RHEA:30275"/>
        <dbReference type="ChEBI" id="CHEBI:13193"/>
        <dbReference type="ChEBI" id="CHEBI:15377"/>
        <dbReference type="ChEBI" id="CHEBI:16240"/>
        <dbReference type="ChEBI" id="CHEBI:17499"/>
        <dbReference type="EC" id="1.11.1.21"/>
    </reaction>
</comment>
<dbReference type="Gene3D" id="1.10.520.10">
    <property type="match status" value="2"/>
</dbReference>
<dbReference type="PRINTS" id="PR00460">
    <property type="entry name" value="BPEROXIDASE"/>
</dbReference>
<comment type="caution">
    <text evidence="12">The sequence shown here is derived from an EMBL/GenBank/DDBJ whole genome shotgun (WGS) entry which is preliminary data.</text>
</comment>
<comment type="subunit">
    <text evidence="8">Homodimer or homotetramer.</text>
</comment>
<dbReference type="Proteomes" id="UP001595906">
    <property type="component" value="Unassembled WGS sequence"/>
</dbReference>
<dbReference type="HAMAP" id="MF_01961">
    <property type="entry name" value="Catal_peroxid"/>
    <property type="match status" value="1"/>
</dbReference>
<comment type="similarity">
    <text evidence="8 9">Belongs to the peroxidase family. Peroxidase/catalase subfamily.</text>
</comment>